<evidence type="ECO:0000313" key="1">
    <source>
        <dbReference type="EMBL" id="PWK27449.1"/>
    </source>
</evidence>
<dbReference type="AlphaFoldDB" id="A0A316ECT4"/>
<name>A0A316ECT4_9BACT</name>
<organism evidence="1 2">
    <name type="scientific">Arcicella aurantiaca</name>
    <dbReference type="NCBI Taxonomy" id="591202"/>
    <lineage>
        <taxon>Bacteria</taxon>
        <taxon>Pseudomonadati</taxon>
        <taxon>Bacteroidota</taxon>
        <taxon>Cytophagia</taxon>
        <taxon>Cytophagales</taxon>
        <taxon>Flectobacillaceae</taxon>
        <taxon>Arcicella</taxon>
    </lineage>
</organism>
<sequence length="69" mass="8142">MFTSKEELVKQKAISIMFNKSYKNINKVTTSKKSIHRGQKSNKFIKNNKFKLSRKNKLKKMTIKSCIFV</sequence>
<proteinExistence type="predicted"/>
<gene>
    <name evidence="1" type="ORF">LV89_01763</name>
</gene>
<protein>
    <submittedName>
        <fullName evidence="1">Uncharacterized protein</fullName>
    </submittedName>
</protein>
<accession>A0A316ECT4</accession>
<keyword evidence="2" id="KW-1185">Reference proteome</keyword>
<comment type="caution">
    <text evidence="1">The sequence shown here is derived from an EMBL/GenBank/DDBJ whole genome shotgun (WGS) entry which is preliminary data.</text>
</comment>
<dbReference type="Proteomes" id="UP000245489">
    <property type="component" value="Unassembled WGS sequence"/>
</dbReference>
<dbReference type="EMBL" id="QGGO01000007">
    <property type="protein sequence ID" value="PWK27449.1"/>
    <property type="molecule type" value="Genomic_DNA"/>
</dbReference>
<reference evidence="1 2" key="1">
    <citation type="submission" date="2018-05" db="EMBL/GenBank/DDBJ databases">
        <title>Genomic Encyclopedia of Archaeal and Bacterial Type Strains, Phase II (KMG-II): from individual species to whole genera.</title>
        <authorList>
            <person name="Goeker M."/>
        </authorList>
    </citation>
    <scope>NUCLEOTIDE SEQUENCE [LARGE SCALE GENOMIC DNA]</scope>
    <source>
        <strain evidence="1 2">DSM 22214</strain>
    </source>
</reference>
<evidence type="ECO:0000313" key="2">
    <source>
        <dbReference type="Proteomes" id="UP000245489"/>
    </source>
</evidence>